<dbReference type="Proteomes" id="UP000177053">
    <property type="component" value="Unassembled WGS sequence"/>
</dbReference>
<evidence type="ECO:0000313" key="1">
    <source>
        <dbReference type="EMBL" id="OGM10744.1"/>
    </source>
</evidence>
<dbReference type="EMBL" id="MGFS01000030">
    <property type="protein sequence ID" value="OGM10744.1"/>
    <property type="molecule type" value="Genomic_DNA"/>
</dbReference>
<sequence>MKRFFIIPLCIHLEQDGEEGDSYNELLTWEWGRKNHLPKIISGLERVRQKSNLTGIVTIPHYLKSLRDWATYEDPYIFFRLYGTSIRKGLDEYLRTICEAYISQTEAVMVKLYGFDAINLQKEVFTENLTKHMGIEPNKLIERFEIHKKLSID</sequence>
<accession>A0A1F7X6N4</accession>
<gene>
    <name evidence="1" type="ORF">A2Z22_00810</name>
</gene>
<evidence type="ECO:0000313" key="2">
    <source>
        <dbReference type="Proteomes" id="UP000177053"/>
    </source>
</evidence>
<dbReference type="AlphaFoldDB" id="A0A1F7X6N4"/>
<name>A0A1F7X6N4_9BACT</name>
<protein>
    <submittedName>
        <fullName evidence="1">Uncharacterized protein</fullName>
    </submittedName>
</protein>
<comment type="caution">
    <text evidence="1">The sequence shown here is derived from an EMBL/GenBank/DDBJ whole genome shotgun (WGS) entry which is preliminary data.</text>
</comment>
<organism evidence="1 2">
    <name type="scientific">Candidatus Woesebacteria bacterium RBG_16_34_12</name>
    <dbReference type="NCBI Taxonomy" id="1802480"/>
    <lineage>
        <taxon>Bacteria</taxon>
        <taxon>Candidatus Woeseibacteriota</taxon>
    </lineage>
</organism>
<reference evidence="1 2" key="1">
    <citation type="journal article" date="2016" name="Nat. Commun.">
        <title>Thousands of microbial genomes shed light on interconnected biogeochemical processes in an aquifer system.</title>
        <authorList>
            <person name="Anantharaman K."/>
            <person name="Brown C.T."/>
            <person name="Hug L.A."/>
            <person name="Sharon I."/>
            <person name="Castelle C.J."/>
            <person name="Probst A.J."/>
            <person name="Thomas B.C."/>
            <person name="Singh A."/>
            <person name="Wilkins M.J."/>
            <person name="Karaoz U."/>
            <person name="Brodie E.L."/>
            <person name="Williams K.H."/>
            <person name="Hubbard S.S."/>
            <person name="Banfield J.F."/>
        </authorList>
    </citation>
    <scope>NUCLEOTIDE SEQUENCE [LARGE SCALE GENOMIC DNA]</scope>
</reference>
<proteinExistence type="predicted"/>